<protein>
    <submittedName>
        <fullName evidence="1">PD-(D/E)XK nuclease family transposase</fullName>
    </submittedName>
</protein>
<dbReference type="PANTHER" id="PTHR41317">
    <property type="entry name" value="PD-(D_E)XK NUCLEASE FAMILY TRANSPOSASE"/>
    <property type="match status" value="1"/>
</dbReference>
<dbReference type="STRING" id="425514.SAMN05443550_102459"/>
<reference evidence="1 2" key="1">
    <citation type="submission" date="2016-10" db="EMBL/GenBank/DDBJ databases">
        <authorList>
            <person name="de Groot N.N."/>
        </authorList>
    </citation>
    <scope>NUCLEOTIDE SEQUENCE [LARGE SCALE GENOMIC DNA]</scope>
    <source>
        <strain evidence="1 2">DSM 19033</strain>
    </source>
</reference>
<sequence length="157" mass="18120">MANNSLLKCREQSSKTLGTDLYSIPRGSSTNSCPRGSSHWDIELKEVYLIAILDFNFNNSAPDRYLHDVALTNTGTAEIFYHKLNYKFLELPKFVKTEDELETDLDRWLYLLKHMSHLNEAPASLDKYVFQKVFSIAEVSNLTKEEKEMYDSSLKAQ</sequence>
<dbReference type="Proteomes" id="UP000198850">
    <property type="component" value="Unassembled WGS sequence"/>
</dbReference>
<dbReference type="EMBL" id="FNRA01000002">
    <property type="protein sequence ID" value="SEA26094.1"/>
    <property type="molecule type" value="Genomic_DNA"/>
</dbReference>
<evidence type="ECO:0000313" key="1">
    <source>
        <dbReference type="EMBL" id="SEA26094.1"/>
    </source>
</evidence>
<organism evidence="1 2">
    <name type="scientific">Pedobacter hartonius</name>
    <dbReference type="NCBI Taxonomy" id="425514"/>
    <lineage>
        <taxon>Bacteria</taxon>
        <taxon>Pseudomonadati</taxon>
        <taxon>Bacteroidota</taxon>
        <taxon>Sphingobacteriia</taxon>
        <taxon>Sphingobacteriales</taxon>
        <taxon>Sphingobacteriaceae</taxon>
        <taxon>Pedobacter</taxon>
    </lineage>
</organism>
<dbReference type="PANTHER" id="PTHR41317:SF1">
    <property type="entry name" value="PD-(D_E)XK NUCLEASE FAMILY TRANSPOSASE"/>
    <property type="match status" value="1"/>
</dbReference>
<gene>
    <name evidence="1" type="ORF">SAMN05443550_102459</name>
</gene>
<accession>A0A1H3ZS51</accession>
<evidence type="ECO:0000313" key="2">
    <source>
        <dbReference type="Proteomes" id="UP000198850"/>
    </source>
</evidence>
<proteinExistence type="predicted"/>
<keyword evidence="2" id="KW-1185">Reference proteome</keyword>
<dbReference type="AlphaFoldDB" id="A0A1H3ZS51"/>
<name>A0A1H3ZS51_9SPHI</name>
<dbReference type="Pfam" id="PF12784">
    <property type="entry name" value="PDDEXK_2"/>
    <property type="match status" value="1"/>
</dbReference>